<accession>A0A150TX71</accession>
<dbReference type="AlphaFoldDB" id="A0A150TX71"/>
<evidence type="ECO:0000313" key="2">
    <source>
        <dbReference type="Proteomes" id="UP000075502"/>
    </source>
</evidence>
<evidence type="ECO:0000313" key="1">
    <source>
        <dbReference type="EMBL" id="KYG09068.1"/>
    </source>
</evidence>
<name>A0A150TX71_SORCE</name>
<sequence length="81" mass="8667">MPSLFVEGGAMKVLRVIRIETAPGGAVHLITEAGERVVVLRKETEGYSTARVVSVAEEEVADRHLLTVEALPRRGAGPAVF</sequence>
<reference evidence="1 2" key="1">
    <citation type="submission" date="2014-02" db="EMBL/GenBank/DDBJ databases">
        <title>The small core and large imbalanced accessory genome model reveals a collaborative survival strategy of Sorangium cellulosum strains in nature.</title>
        <authorList>
            <person name="Han K."/>
            <person name="Peng R."/>
            <person name="Blom J."/>
            <person name="Li Y.-Z."/>
        </authorList>
    </citation>
    <scope>NUCLEOTIDE SEQUENCE [LARGE SCALE GENOMIC DNA]</scope>
    <source>
        <strain evidence="1 2">So0007-03</strain>
    </source>
</reference>
<gene>
    <name evidence="1" type="ORF">BE21_19945</name>
</gene>
<organism evidence="1 2">
    <name type="scientific">Sorangium cellulosum</name>
    <name type="common">Polyangium cellulosum</name>
    <dbReference type="NCBI Taxonomy" id="56"/>
    <lineage>
        <taxon>Bacteria</taxon>
        <taxon>Pseudomonadati</taxon>
        <taxon>Myxococcota</taxon>
        <taxon>Polyangia</taxon>
        <taxon>Polyangiales</taxon>
        <taxon>Polyangiaceae</taxon>
        <taxon>Sorangium</taxon>
    </lineage>
</organism>
<protein>
    <submittedName>
        <fullName evidence="1">Uncharacterized protein</fullName>
    </submittedName>
</protein>
<dbReference type="Proteomes" id="UP000075502">
    <property type="component" value="Unassembled WGS sequence"/>
</dbReference>
<dbReference type="EMBL" id="JEME01000783">
    <property type="protein sequence ID" value="KYG09068.1"/>
    <property type="molecule type" value="Genomic_DNA"/>
</dbReference>
<proteinExistence type="predicted"/>
<comment type="caution">
    <text evidence="1">The sequence shown here is derived from an EMBL/GenBank/DDBJ whole genome shotgun (WGS) entry which is preliminary data.</text>
</comment>